<dbReference type="Proteomes" id="UP000308549">
    <property type="component" value="Unassembled WGS sequence"/>
</dbReference>
<dbReference type="InterPro" id="IPR050320">
    <property type="entry name" value="N5-glutamine_MTase"/>
</dbReference>
<accession>A0A4U0TPW3</accession>
<dbReference type="PROSITE" id="PS00092">
    <property type="entry name" value="N6_MTASE"/>
    <property type="match status" value="1"/>
</dbReference>
<dbReference type="GO" id="GO:0032259">
    <property type="term" value="P:methylation"/>
    <property type="evidence" value="ECO:0007669"/>
    <property type="project" value="InterPro"/>
</dbReference>
<dbReference type="Gene3D" id="3.40.50.150">
    <property type="entry name" value="Vaccinia Virus protein VP39"/>
    <property type="match status" value="1"/>
</dbReference>
<keyword evidence="2" id="KW-1185">Reference proteome</keyword>
<protein>
    <submittedName>
        <fullName evidence="1">Uncharacterized protein</fullName>
    </submittedName>
</protein>
<dbReference type="AlphaFoldDB" id="A0A4U0TPW3"/>
<reference evidence="1 2" key="1">
    <citation type="submission" date="2017-03" db="EMBL/GenBank/DDBJ databases">
        <title>Genomes of endolithic fungi from Antarctica.</title>
        <authorList>
            <person name="Coleine C."/>
            <person name="Masonjones S."/>
            <person name="Stajich J.E."/>
        </authorList>
    </citation>
    <scope>NUCLEOTIDE SEQUENCE [LARGE SCALE GENOMIC DNA]</scope>
    <source>
        <strain evidence="1 2">CCFEE 6315</strain>
    </source>
</reference>
<dbReference type="GO" id="GO:0003676">
    <property type="term" value="F:nucleic acid binding"/>
    <property type="evidence" value="ECO:0007669"/>
    <property type="project" value="InterPro"/>
</dbReference>
<dbReference type="PANTHER" id="PTHR18895">
    <property type="entry name" value="HEMK METHYLTRANSFERASE"/>
    <property type="match status" value="1"/>
</dbReference>
<organism evidence="1 2">
    <name type="scientific">Salinomyces thailandicus</name>
    <dbReference type="NCBI Taxonomy" id="706561"/>
    <lineage>
        <taxon>Eukaryota</taxon>
        <taxon>Fungi</taxon>
        <taxon>Dikarya</taxon>
        <taxon>Ascomycota</taxon>
        <taxon>Pezizomycotina</taxon>
        <taxon>Dothideomycetes</taxon>
        <taxon>Dothideomycetidae</taxon>
        <taxon>Mycosphaerellales</taxon>
        <taxon>Teratosphaeriaceae</taxon>
        <taxon>Salinomyces</taxon>
    </lineage>
</organism>
<dbReference type="GO" id="GO:0005739">
    <property type="term" value="C:mitochondrion"/>
    <property type="evidence" value="ECO:0007669"/>
    <property type="project" value="TreeGrafter"/>
</dbReference>
<comment type="caution">
    <text evidence="1">The sequence shown here is derived from an EMBL/GenBank/DDBJ whole genome shotgun (WGS) entry which is preliminary data.</text>
</comment>
<dbReference type="OrthoDB" id="269872at2759"/>
<sequence length="251" mass="27590">MKSLQLFGVDVSKKALDLARLNRKLQSDAWLGRNGGLQRMQSLEAIKFVDADVLGSPETSPSVISALHRTSGSGNPPRCDVLISNPPYISSKAYRTTIARSVRDYEPKLALVPTELPGSTKVDDGDVFYPRLLELAKQLQTQVVLFEVADMEQAKRVVSMAIEQGEWTGIEIWKDEPGVHDSLPQHVTVQDRTVELHSLQLADRAFSFVSASPSLVVRAVMAGDSRKWLHGNDQQEADSPACVSETCSFVS</sequence>
<dbReference type="EMBL" id="NAJL01000047">
    <property type="protein sequence ID" value="TKA24131.1"/>
    <property type="molecule type" value="Genomic_DNA"/>
</dbReference>
<dbReference type="SUPFAM" id="SSF53335">
    <property type="entry name" value="S-adenosyl-L-methionine-dependent methyltransferases"/>
    <property type="match status" value="1"/>
</dbReference>
<dbReference type="InterPro" id="IPR029063">
    <property type="entry name" value="SAM-dependent_MTases_sf"/>
</dbReference>
<name>A0A4U0TPW3_9PEZI</name>
<proteinExistence type="predicted"/>
<dbReference type="GO" id="GO:0008168">
    <property type="term" value="F:methyltransferase activity"/>
    <property type="evidence" value="ECO:0007669"/>
    <property type="project" value="InterPro"/>
</dbReference>
<dbReference type="InterPro" id="IPR002052">
    <property type="entry name" value="DNA_methylase_N6_adenine_CS"/>
</dbReference>
<dbReference type="PANTHER" id="PTHR18895:SF74">
    <property type="entry name" value="MTRF1L RELEASE FACTOR GLUTAMINE METHYLTRANSFERASE"/>
    <property type="match status" value="1"/>
</dbReference>
<evidence type="ECO:0000313" key="2">
    <source>
        <dbReference type="Proteomes" id="UP000308549"/>
    </source>
</evidence>
<evidence type="ECO:0000313" key="1">
    <source>
        <dbReference type="EMBL" id="TKA24131.1"/>
    </source>
</evidence>
<gene>
    <name evidence="1" type="ORF">B0A50_06871</name>
</gene>